<evidence type="ECO:0000313" key="3">
    <source>
        <dbReference type="Proteomes" id="UP000008674"/>
    </source>
</evidence>
<name>Q2S3E0_SALRD</name>
<dbReference type="HOGENOM" id="CLU_696166_0_0_10"/>
<dbReference type="AlphaFoldDB" id="Q2S3E0"/>
<organism evidence="2 3">
    <name type="scientific">Salinibacter ruber (strain DSM 13855 / M31)</name>
    <dbReference type="NCBI Taxonomy" id="309807"/>
    <lineage>
        <taxon>Bacteria</taxon>
        <taxon>Pseudomonadati</taxon>
        <taxon>Rhodothermota</taxon>
        <taxon>Rhodothermia</taxon>
        <taxon>Rhodothermales</taxon>
        <taxon>Salinibacteraceae</taxon>
        <taxon>Salinibacter</taxon>
    </lineage>
</organism>
<evidence type="ECO:0000313" key="2">
    <source>
        <dbReference type="EMBL" id="ABC44509.1"/>
    </source>
</evidence>
<protein>
    <submittedName>
        <fullName evidence="2">Uncharacterized protein</fullName>
    </submittedName>
</protein>
<proteinExistence type="predicted"/>
<dbReference type="Proteomes" id="UP000008674">
    <property type="component" value="Chromosome"/>
</dbReference>
<reference evidence="2 3" key="1">
    <citation type="journal article" date="2005" name="Proc. Natl. Acad. Sci. U.S.A.">
        <title>The genome of Salinibacter ruber: convergence and gene exchange among hyperhalophilic bacteria and archaea.</title>
        <authorList>
            <person name="Mongodin E.F."/>
            <person name="Nelson K.E."/>
            <person name="Daugherty S."/>
            <person name="Deboy R.T."/>
            <person name="Wister J."/>
            <person name="Khouri H."/>
            <person name="Weidman J."/>
            <person name="Walsh D.A."/>
            <person name="Papke R.T."/>
            <person name="Sanchez Perez G."/>
            <person name="Sharma A.K."/>
            <person name="Nesbo C.L."/>
            <person name="MacLeod D."/>
            <person name="Bapteste E."/>
            <person name="Doolittle W.F."/>
            <person name="Charlebois R.L."/>
            <person name="Legault B."/>
            <person name="Rodriguez-Valera F."/>
        </authorList>
    </citation>
    <scope>NUCLEOTIDE SEQUENCE [LARGE SCALE GENOMIC DNA]</scope>
    <source>
        <strain evidence="3">DSM 13855 / CECT 5946 / M31</strain>
    </source>
</reference>
<gene>
    <name evidence="2" type="ordered locus">SRU_1165</name>
</gene>
<accession>Q2S3E0</accession>
<dbReference type="EnsemblBacteria" id="ABC44509">
    <property type="protein sequence ID" value="ABC44509"/>
    <property type="gene ID" value="SRU_1165"/>
</dbReference>
<feature type="region of interest" description="Disordered" evidence="1">
    <location>
        <begin position="171"/>
        <end position="204"/>
    </location>
</feature>
<dbReference type="KEGG" id="sru:SRU_1165"/>
<evidence type="ECO:0000256" key="1">
    <source>
        <dbReference type="SAM" id="MobiDB-lite"/>
    </source>
</evidence>
<sequence length="396" mass="43196">MDVPHHVLDGAELRADDLQVFVGLAEARQPALQYLQPSLLDGPHPLGVVGHVLLQRVDGLENLRLRGAVHKGPIPLPLVKQIEVRVQQAVDLVDVTPQNALRGVAELLVVRLDLLFELPELGVAALALVAELAENFALGRRLVLFGALLGANVPLKPVVPRHHPQVEELRPAPQQQEELRQPGGKNPDQPEARRHGHDRDQKHQIPGVEEGLLRVVDVVVHDGAVVRATKLFGLRSVVGTEVAHAADGFVGPLRVRLVCFRRLFFCPGGRQVVGTGRRPRTRGRFGLLRLHPTDELLGALVPKGLFGLTEPFVLLPLVVEGHLEAGLLLRDRPPQPIHERLGLGQQAPGALRHAPHDALDLLLLLQLIEGRLEAFFGPQVPLLGLLQPLKFVVGHG</sequence>
<feature type="compositionally biased region" description="Basic and acidic residues" evidence="1">
    <location>
        <begin position="188"/>
        <end position="203"/>
    </location>
</feature>
<keyword evidence="3" id="KW-1185">Reference proteome</keyword>
<dbReference type="EMBL" id="CP000159">
    <property type="protein sequence ID" value="ABC44509.1"/>
    <property type="molecule type" value="Genomic_DNA"/>
</dbReference>